<sequence length="686" mass="75294">MSAHSSEAQSLSGRRPRALPQQHHNDGHDVPTLDPRSLAIVTEMRTMREEFNNRFDDVAVRLVAVEQHHQQARTGPIDDSLGEDPVATNDPGRRASTAPIHPPPGRTRPSAETAWSPALPEDRFVTTTRGPTRHRPAPPPINPQQLASTIPSAPASSPYGSVPLARYRLLPGAEQGRVKKALGRVGLSLEHILGSADAADDGEQLDHDEALEPEPLVPGPNRSQALHTPARPVQADSSESPLRLPAICRQEFIGEYSGDPYRLEAFLSRVSNLIRTNKDPQWLPAVLRALPIALRGNAAKWHESLSNDRAKALDSYEKWEAEMRKTFKVNQSQQRQLARDRVWVPAAEWIAAYYFDKLRALRQAFGFHQTDDELVTEIKDGFPTSFTAMLRLPRQDATLEQLVDEMGECEPQWRTMYNIPTPPETASSNEVGAGVPNTTPSTPQPLALRRLQGQAMVRSASAPLLPAVRPIVASAPQAPRAAPTAPSGLSAMAAAYDPARVIPAANGEPRKYRVEGRDSPMRLNRPCSKCNGDHFNFEHVHLVPQVHVMNVHEDDDYPFDEDLGHANAFTAVPTVQTVVEEEGLSQENNISSIPMEPSLAPSMSNSMSTAPHDDQPAASSTPESQIFFTHKSVFTTARQLRPNATLPPLSQPKRAFGRVIPLARSASTGTGKGYRSHVPLTMHVRV</sequence>
<dbReference type="EMBL" id="LWDE02001225">
    <property type="protein sequence ID" value="KAE8242082.1"/>
    <property type="molecule type" value="Genomic_DNA"/>
</dbReference>
<feature type="compositionally biased region" description="Polar residues" evidence="1">
    <location>
        <begin position="1"/>
        <end position="12"/>
    </location>
</feature>
<dbReference type="AlphaFoldDB" id="A0A8X7MML5"/>
<evidence type="ECO:0000313" key="2">
    <source>
        <dbReference type="EMBL" id="KAE8242082.1"/>
    </source>
</evidence>
<reference evidence="2" key="2">
    <citation type="journal article" date="2019" name="IMA Fungus">
        <title>Genome sequencing and comparison of five Tilletia species to identify candidate genes for the detection of regulated species infecting wheat.</title>
        <authorList>
            <person name="Nguyen H.D.T."/>
            <person name="Sultana T."/>
            <person name="Kesanakurti P."/>
            <person name="Hambleton S."/>
        </authorList>
    </citation>
    <scope>NUCLEOTIDE SEQUENCE</scope>
    <source>
        <strain evidence="2">DAOMC 236426</strain>
    </source>
</reference>
<feature type="region of interest" description="Disordered" evidence="1">
    <location>
        <begin position="1"/>
        <end position="35"/>
    </location>
</feature>
<dbReference type="Proteomes" id="UP000077684">
    <property type="component" value="Unassembled WGS sequence"/>
</dbReference>
<evidence type="ECO:0000313" key="3">
    <source>
        <dbReference type="Proteomes" id="UP000077684"/>
    </source>
</evidence>
<feature type="region of interest" description="Disordered" evidence="1">
    <location>
        <begin position="70"/>
        <end position="158"/>
    </location>
</feature>
<organism evidence="2 3">
    <name type="scientific">Tilletia controversa</name>
    <name type="common">dwarf bunt fungus</name>
    <dbReference type="NCBI Taxonomy" id="13291"/>
    <lineage>
        <taxon>Eukaryota</taxon>
        <taxon>Fungi</taxon>
        <taxon>Dikarya</taxon>
        <taxon>Basidiomycota</taxon>
        <taxon>Ustilaginomycotina</taxon>
        <taxon>Exobasidiomycetes</taxon>
        <taxon>Tilletiales</taxon>
        <taxon>Tilletiaceae</taxon>
        <taxon>Tilletia</taxon>
    </lineage>
</organism>
<accession>A0A8X7MML5</accession>
<name>A0A8X7MML5_9BASI</name>
<proteinExistence type="predicted"/>
<keyword evidence="3" id="KW-1185">Reference proteome</keyword>
<comment type="caution">
    <text evidence="2">The sequence shown here is derived from an EMBL/GenBank/DDBJ whole genome shotgun (WGS) entry which is preliminary data.</text>
</comment>
<feature type="non-terminal residue" evidence="2">
    <location>
        <position position="1"/>
    </location>
</feature>
<gene>
    <name evidence="2" type="ORF">A4X06_0g7257</name>
</gene>
<reference evidence="2" key="1">
    <citation type="submission" date="2016-04" db="EMBL/GenBank/DDBJ databases">
        <authorList>
            <person name="Nguyen H.D."/>
            <person name="Samba Siva P."/>
            <person name="Cullis J."/>
            <person name="Levesque C.A."/>
            <person name="Hambleton S."/>
        </authorList>
    </citation>
    <scope>NUCLEOTIDE SEQUENCE</scope>
    <source>
        <strain evidence="2">DAOMC 236426</strain>
    </source>
</reference>
<feature type="region of interest" description="Disordered" evidence="1">
    <location>
        <begin position="584"/>
        <end position="621"/>
    </location>
</feature>
<feature type="compositionally biased region" description="Low complexity" evidence="1">
    <location>
        <begin position="147"/>
        <end position="158"/>
    </location>
</feature>
<feature type="region of interest" description="Disordered" evidence="1">
    <location>
        <begin position="211"/>
        <end position="239"/>
    </location>
</feature>
<evidence type="ECO:0000256" key="1">
    <source>
        <dbReference type="SAM" id="MobiDB-lite"/>
    </source>
</evidence>
<protein>
    <submittedName>
        <fullName evidence="2">Uncharacterized protein</fullName>
    </submittedName>
</protein>